<feature type="signal peptide" evidence="1">
    <location>
        <begin position="1"/>
        <end position="22"/>
    </location>
</feature>
<reference evidence="2 3" key="1">
    <citation type="submission" date="2021-06" db="EMBL/GenBank/DDBJ databases">
        <title>Actinomycetes sequencing.</title>
        <authorList>
            <person name="Shan Q."/>
        </authorList>
    </citation>
    <scope>NUCLEOTIDE SEQUENCE [LARGE SCALE GENOMIC DNA]</scope>
    <source>
        <strain evidence="2 3">NEAU-G5</strain>
    </source>
</reference>
<protein>
    <recommendedName>
        <fullName evidence="4">Lipoprotein</fullName>
    </recommendedName>
</protein>
<evidence type="ECO:0000256" key="1">
    <source>
        <dbReference type="SAM" id="SignalP"/>
    </source>
</evidence>
<evidence type="ECO:0000313" key="3">
    <source>
        <dbReference type="Proteomes" id="UP000733379"/>
    </source>
</evidence>
<dbReference type="EMBL" id="JAHKNI010000006">
    <property type="protein sequence ID" value="MBU3063708.1"/>
    <property type="molecule type" value="Genomic_DNA"/>
</dbReference>
<organism evidence="2 3">
    <name type="scientific">Nocardia albiluteola</name>
    <dbReference type="NCBI Taxonomy" id="2842303"/>
    <lineage>
        <taxon>Bacteria</taxon>
        <taxon>Bacillati</taxon>
        <taxon>Actinomycetota</taxon>
        <taxon>Actinomycetes</taxon>
        <taxon>Mycobacteriales</taxon>
        <taxon>Nocardiaceae</taxon>
        <taxon>Nocardia</taxon>
    </lineage>
</organism>
<dbReference type="RefSeq" id="WP_215918616.1">
    <property type="nucleotide sequence ID" value="NZ_JAHKNI010000006.1"/>
</dbReference>
<comment type="caution">
    <text evidence="2">The sequence shown here is derived from an EMBL/GenBank/DDBJ whole genome shotgun (WGS) entry which is preliminary data.</text>
</comment>
<evidence type="ECO:0000313" key="2">
    <source>
        <dbReference type="EMBL" id="MBU3063708.1"/>
    </source>
</evidence>
<gene>
    <name evidence="2" type="ORF">KO481_19500</name>
</gene>
<keyword evidence="1" id="KW-0732">Signal</keyword>
<proteinExistence type="predicted"/>
<accession>A0ABS6B076</accession>
<evidence type="ECO:0008006" key="4">
    <source>
        <dbReference type="Google" id="ProtNLM"/>
    </source>
</evidence>
<keyword evidence="3" id="KW-1185">Reference proteome</keyword>
<feature type="chain" id="PRO_5046347358" description="Lipoprotein" evidence="1">
    <location>
        <begin position="23"/>
        <end position="107"/>
    </location>
</feature>
<name>A0ABS6B076_9NOCA</name>
<dbReference type="PROSITE" id="PS51257">
    <property type="entry name" value="PROKAR_LIPOPROTEIN"/>
    <property type="match status" value="1"/>
</dbReference>
<dbReference type="Proteomes" id="UP000733379">
    <property type="component" value="Unassembled WGS sequence"/>
</dbReference>
<sequence length="107" mass="10938">MTSLVKRIGLPLAVLACTAVLAGCNGSSKSDASSSSSDGANTHSAVYTSECKAMVKIFSDKSLPASARDPETVVNGFKNGPEWKVLTSQQQTDAVAGIRKAGTGSCD</sequence>